<feature type="compositionally biased region" description="Polar residues" evidence="1">
    <location>
        <begin position="717"/>
        <end position="733"/>
    </location>
</feature>
<organism evidence="4 5">
    <name type="scientific">Triticum urartu</name>
    <name type="common">Red wild einkorn</name>
    <name type="synonym">Crithodium urartu</name>
    <dbReference type="NCBI Taxonomy" id="4572"/>
    <lineage>
        <taxon>Eukaryota</taxon>
        <taxon>Viridiplantae</taxon>
        <taxon>Streptophyta</taxon>
        <taxon>Embryophyta</taxon>
        <taxon>Tracheophyta</taxon>
        <taxon>Spermatophyta</taxon>
        <taxon>Magnoliopsida</taxon>
        <taxon>Liliopsida</taxon>
        <taxon>Poales</taxon>
        <taxon>Poaceae</taxon>
        <taxon>BOP clade</taxon>
        <taxon>Pooideae</taxon>
        <taxon>Triticodae</taxon>
        <taxon>Triticeae</taxon>
        <taxon>Triticinae</taxon>
        <taxon>Triticum</taxon>
    </lineage>
</organism>
<feature type="domain" description="CCHC-type" evidence="2">
    <location>
        <begin position="796"/>
        <end position="812"/>
    </location>
</feature>
<reference evidence="5" key="1">
    <citation type="journal article" date="2013" name="Nature">
        <title>Draft genome of the wheat A-genome progenitor Triticum urartu.</title>
        <authorList>
            <person name="Ling H.Q."/>
            <person name="Zhao S."/>
            <person name="Liu D."/>
            <person name="Wang J."/>
            <person name="Sun H."/>
            <person name="Zhang C."/>
            <person name="Fan H."/>
            <person name="Li D."/>
            <person name="Dong L."/>
            <person name="Tao Y."/>
            <person name="Gao C."/>
            <person name="Wu H."/>
            <person name="Li Y."/>
            <person name="Cui Y."/>
            <person name="Guo X."/>
            <person name="Zheng S."/>
            <person name="Wang B."/>
            <person name="Yu K."/>
            <person name="Liang Q."/>
            <person name="Yang W."/>
            <person name="Lou X."/>
            <person name="Chen J."/>
            <person name="Feng M."/>
            <person name="Jian J."/>
            <person name="Zhang X."/>
            <person name="Luo G."/>
            <person name="Jiang Y."/>
            <person name="Liu J."/>
            <person name="Wang Z."/>
            <person name="Sha Y."/>
            <person name="Zhang B."/>
            <person name="Wu H."/>
            <person name="Tang D."/>
            <person name="Shen Q."/>
            <person name="Xue P."/>
            <person name="Zou S."/>
            <person name="Wang X."/>
            <person name="Liu X."/>
            <person name="Wang F."/>
            <person name="Yang Y."/>
            <person name="An X."/>
            <person name="Dong Z."/>
            <person name="Zhang K."/>
            <person name="Zhang X."/>
            <person name="Luo M.C."/>
            <person name="Dvorak J."/>
            <person name="Tong Y."/>
            <person name="Wang J."/>
            <person name="Yang H."/>
            <person name="Li Z."/>
            <person name="Wang D."/>
            <person name="Zhang A."/>
            <person name="Wang J."/>
        </authorList>
    </citation>
    <scope>NUCLEOTIDE SEQUENCE</scope>
    <source>
        <strain evidence="5">cv. G1812</strain>
    </source>
</reference>
<dbReference type="GO" id="GO:0003676">
    <property type="term" value="F:nucleic acid binding"/>
    <property type="evidence" value="ECO:0007669"/>
    <property type="project" value="InterPro"/>
</dbReference>
<feature type="region of interest" description="Disordered" evidence="1">
    <location>
        <begin position="717"/>
        <end position="736"/>
    </location>
</feature>
<feature type="domain" description="Zinc finger PMZ-type" evidence="3">
    <location>
        <begin position="597"/>
        <end position="625"/>
    </location>
</feature>
<evidence type="ECO:0000259" key="2">
    <source>
        <dbReference type="SMART" id="SM00343"/>
    </source>
</evidence>
<keyword evidence="5" id="KW-1185">Reference proteome</keyword>
<dbReference type="Gramene" id="TuG1812G0500002382.01.T01">
    <property type="protein sequence ID" value="TuG1812G0500002382.01.T01"/>
    <property type="gene ID" value="TuG1812G0500002382.01"/>
</dbReference>
<dbReference type="SMART" id="SM00343">
    <property type="entry name" value="ZnF_C2HC"/>
    <property type="match status" value="2"/>
</dbReference>
<dbReference type="InterPro" id="IPR036875">
    <property type="entry name" value="Znf_CCHC_sf"/>
</dbReference>
<protein>
    <recommendedName>
        <fullName evidence="6">Protein FAR1-RELATED SEQUENCE</fullName>
    </recommendedName>
</protein>
<dbReference type="Pfam" id="PF03101">
    <property type="entry name" value="FAR1"/>
    <property type="match status" value="1"/>
</dbReference>
<dbReference type="InterPro" id="IPR004330">
    <property type="entry name" value="FAR1_DNA_bnd_dom"/>
</dbReference>
<accession>A0A8R7UFU0</accession>
<evidence type="ECO:0000313" key="4">
    <source>
        <dbReference type="EnsemblPlants" id="TuG1812G0500002382.01.T01"/>
    </source>
</evidence>
<reference evidence="4" key="3">
    <citation type="submission" date="2022-06" db="UniProtKB">
        <authorList>
            <consortium name="EnsemblPlants"/>
        </authorList>
    </citation>
    <scope>IDENTIFICATION</scope>
</reference>
<dbReference type="AlphaFoldDB" id="A0A8R7UFU0"/>
<dbReference type="PANTHER" id="PTHR47482">
    <property type="entry name" value="OS11G0632001 PROTEIN"/>
    <property type="match status" value="1"/>
</dbReference>
<evidence type="ECO:0008006" key="6">
    <source>
        <dbReference type="Google" id="ProtNLM"/>
    </source>
</evidence>
<dbReference type="InterPro" id="IPR001878">
    <property type="entry name" value="Znf_CCHC"/>
</dbReference>
<dbReference type="Pfam" id="PF10551">
    <property type="entry name" value="MULE"/>
    <property type="match status" value="1"/>
</dbReference>
<evidence type="ECO:0000256" key="1">
    <source>
        <dbReference type="SAM" id="MobiDB-lite"/>
    </source>
</evidence>
<name>A0A8R7UFU0_TRIUA</name>
<dbReference type="SMART" id="SM00575">
    <property type="entry name" value="ZnF_PMZ"/>
    <property type="match status" value="1"/>
</dbReference>
<feature type="region of interest" description="Disordered" evidence="1">
    <location>
        <begin position="759"/>
        <end position="785"/>
    </location>
</feature>
<dbReference type="PANTHER" id="PTHR47482:SF5">
    <property type="entry name" value="FAR1 DOMAIN-CONTAINING PROTEIN"/>
    <property type="match status" value="1"/>
</dbReference>
<dbReference type="Gene3D" id="4.10.60.10">
    <property type="entry name" value="Zinc finger, CCHC-type"/>
    <property type="match status" value="1"/>
</dbReference>
<evidence type="ECO:0000313" key="5">
    <source>
        <dbReference type="Proteomes" id="UP000015106"/>
    </source>
</evidence>
<dbReference type="InterPro" id="IPR018289">
    <property type="entry name" value="MULE_transposase_dom"/>
</dbReference>
<sequence length="856" mass="97179">MPFSSGGMVLPSALGGNGTPAFVSSCAVQFAHHSAPASANTTIRVGWKRRPRGPRAPDERAVVADRVPPLEAAIRGFADRGTEVVVNLVLGTIFDLLVEAYEFYNLHSWEVGFGIHYSKSRQNVNGMKCMQEIVCGCAGKPERENNSSMRSNCAAMLRLHRTDDGGRYVSENRASHNHEMLRTRAEKLHWPSHRHIDTYTRDLVKQLRQNNVNLGKVYTIIGSLFGRMENVPFTKRCLRTFYGKLSKEQADDDVRKTMDAFSELGSNDPEFSCVVEVDMESKIKTLLWTNGISKMQYHNFGDVITFDTTYKTNLYDMPFGLFVGVNNHFQSIIMGVLMMREETIESFKWVFTEFIRLMGGKPPKTILIDQARAMEVAIQQTMPDATHRWCKWHVLRKAKEHLGPHYTKSSDFRAALYKVVNEMLTVDEFEAAWAELLDKYKLHNNTFLIQIFEVRHKWAKPYFSRKFCAKQISTQRSESANHLSKGYIPPACPMNLFVKQYSKLQFDREAEGFQEKRTRLGGIVLRYNYPLEEHASQVYTRTMYVMFGQALYRSGRYDVEEVERGITYKVRHVEAEKREKWGRKMHVVSVHDGGARFTCECGLFEHMGMLCCHAIKQVLIHLGVRKIPSFHVLKRWTVDARDNLPLHLLHYQKDQGPPRLSSYRHTTLHLTALEFVQLGDSNVDAFDRAMDILIAGKAELTVLAPIKSGKSLVDQTQIRDSANPSQDVGSGSSHPDDMCSQMFISTECGLNSVSGEAGSSLSLSTLLPPDRKKQKGRPTTVRNKPGYEVKDARSRFCTVCREKGHKSTTCPRRGDLPKKPRKIPTCGNCGVAGHKKTSCFNPVLPFMKRPRDGPVE</sequence>
<dbReference type="Proteomes" id="UP000015106">
    <property type="component" value="Chromosome 5"/>
</dbReference>
<dbReference type="SUPFAM" id="SSF57756">
    <property type="entry name" value="Retrovirus zinc finger-like domains"/>
    <property type="match status" value="1"/>
</dbReference>
<dbReference type="EnsemblPlants" id="TuG1812G0500002382.01.T01">
    <property type="protein sequence ID" value="TuG1812G0500002382.01.T01"/>
    <property type="gene ID" value="TuG1812G0500002382.01"/>
</dbReference>
<dbReference type="InterPro" id="IPR006564">
    <property type="entry name" value="Znf_PMZ"/>
</dbReference>
<evidence type="ECO:0000259" key="3">
    <source>
        <dbReference type="SMART" id="SM00575"/>
    </source>
</evidence>
<proteinExistence type="predicted"/>
<feature type="domain" description="CCHC-type" evidence="2">
    <location>
        <begin position="825"/>
        <end position="841"/>
    </location>
</feature>
<reference evidence="4" key="2">
    <citation type="submission" date="2018-03" db="EMBL/GenBank/DDBJ databases">
        <title>The Triticum urartu genome reveals the dynamic nature of wheat genome evolution.</title>
        <authorList>
            <person name="Ling H."/>
            <person name="Ma B."/>
            <person name="Shi X."/>
            <person name="Liu H."/>
            <person name="Dong L."/>
            <person name="Sun H."/>
            <person name="Cao Y."/>
            <person name="Gao Q."/>
            <person name="Zheng S."/>
            <person name="Li Y."/>
            <person name="Yu Y."/>
            <person name="Du H."/>
            <person name="Qi M."/>
            <person name="Li Y."/>
            <person name="Yu H."/>
            <person name="Cui Y."/>
            <person name="Wang N."/>
            <person name="Chen C."/>
            <person name="Wu H."/>
            <person name="Zhao Y."/>
            <person name="Zhang J."/>
            <person name="Li Y."/>
            <person name="Zhou W."/>
            <person name="Zhang B."/>
            <person name="Hu W."/>
            <person name="Eijk M."/>
            <person name="Tang J."/>
            <person name="Witsenboer H."/>
            <person name="Zhao S."/>
            <person name="Li Z."/>
            <person name="Zhang A."/>
            <person name="Wang D."/>
            <person name="Liang C."/>
        </authorList>
    </citation>
    <scope>NUCLEOTIDE SEQUENCE [LARGE SCALE GENOMIC DNA]</scope>
    <source>
        <strain evidence="4">cv. G1812</strain>
    </source>
</reference>
<dbReference type="GO" id="GO:0008270">
    <property type="term" value="F:zinc ion binding"/>
    <property type="evidence" value="ECO:0007669"/>
    <property type="project" value="InterPro"/>
</dbReference>